<dbReference type="RefSeq" id="WP_189161775.1">
    <property type="nucleotide sequence ID" value="NZ_BMNT01000004.1"/>
</dbReference>
<dbReference type="InterPro" id="IPR007278">
    <property type="entry name" value="DUF397"/>
</dbReference>
<gene>
    <name evidence="3" type="ORF">GCM10007964_10630</name>
</gene>
<name>A0A917QUH3_9ACTN</name>
<feature type="compositionally biased region" description="Polar residues" evidence="1">
    <location>
        <begin position="13"/>
        <end position="24"/>
    </location>
</feature>
<dbReference type="Pfam" id="PF04149">
    <property type="entry name" value="DUF397"/>
    <property type="match status" value="1"/>
</dbReference>
<protein>
    <recommendedName>
        <fullName evidence="2">DUF397 domain-containing protein</fullName>
    </recommendedName>
</protein>
<reference evidence="3" key="1">
    <citation type="journal article" date="2014" name="Int. J. Syst. Evol. Microbiol.">
        <title>Complete genome sequence of Corynebacterium casei LMG S-19264T (=DSM 44701T), isolated from a smear-ripened cheese.</title>
        <authorList>
            <consortium name="US DOE Joint Genome Institute (JGI-PGF)"/>
            <person name="Walter F."/>
            <person name="Albersmeier A."/>
            <person name="Kalinowski J."/>
            <person name="Ruckert C."/>
        </authorList>
    </citation>
    <scope>NUCLEOTIDE SEQUENCE</scope>
    <source>
        <strain evidence="3">JCM 13064</strain>
    </source>
</reference>
<evidence type="ECO:0000313" key="4">
    <source>
        <dbReference type="Proteomes" id="UP000645217"/>
    </source>
</evidence>
<keyword evidence="4" id="KW-1185">Reference proteome</keyword>
<dbReference type="EMBL" id="BMNT01000004">
    <property type="protein sequence ID" value="GGK69487.1"/>
    <property type="molecule type" value="Genomic_DNA"/>
</dbReference>
<accession>A0A917QUH3</accession>
<organism evidence="3 4">
    <name type="scientific">Sphaerisporangium melleum</name>
    <dbReference type="NCBI Taxonomy" id="321316"/>
    <lineage>
        <taxon>Bacteria</taxon>
        <taxon>Bacillati</taxon>
        <taxon>Actinomycetota</taxon>
        <taxon>Actinomycetes</taxon>
        <taxon>Streptosporangiales</taxon>
        <taxon>Streptosporangiaceae</taxon>
        <taxon>Sphaerisporangium</taxon>
    </lineage>
</organism>
<reference evidence="3" key="2">
    <citation type="submission" date="2020-09" db="EMBL/GenBank/DDBJ databases">
        <authorList>
            <person name="Sun Q."/>
            <person name="Ohkuma M."/>
        </authorList>
    </citation>
    <scope>NUCLEOTIDE SEQUENCE</scope>
    <source>
        <strain evidence="3">JCM 13064</strain>
    </source>
</reference>
<evidence type="ECO:0000313" key="3">
    <source>
        <dbReference type="EMBL" id="GGK69487.1"/>
    </source>
</evidence>
<comment type="caution">
    <text evidence="3">The sequence shown here is derived from an EMBL/GenBank/DDBJ whole genome shotgun (WGS) entry which is preliminary data.</text>
</comment>
<evidence type="ECO:0000256" key="1">
    <source>
        <dbReference type="SAM" id="MobiDB-lite"/>
    </source>
</evidence>
<feature type="region of interest" description="Disordered" evidence="1">
    <location>
        <begin position="1"/>
        <end position="24"/>
    </location>
</feature>
<dbReference type="Proteomes" id="UP000645217">
    <property type="component" value="Unassembled WGS sequence"/>
</dbReference>
<dbReference type="AlphaFoldDB" id="A0A917QUH3"/>
<sequence>MEKDDAERASGQWRKSSFSGSDGSNCVEVARLARGRYGVRDSKDAARAVVVVGAAEWVAFLDHVKAC</sequence>
<evidence type="ECO:0000259" key="2">
    <source>
        <dbReference type="Pfam" id="PF04149"/>
    </source>
</evidence>
<feature type="domain" description="DUF397" evidence="2">
    <location>
        <begin position="12"/>
        <end position="65"/>
    </location>
</feature>
<proteinExistence type="predicted"/>